<protein>
    <submittedName>
        <fullName evidence="2">ABC transporter, ATP-binding protein</fullName>
    </submittedName>
</protein>
<keyword evidence="2" id="KW-0067">ATP-binding</keyword>
<proteinExistence type="predicted"/>
<dbReference type="PANTHER" id="PTHR43394">
    <property type="entry name" value="ATP-DEPENDENT PERMEASE MDL1, MITOCHONDRIAL"/>
    <property type="match status" value="1"/>
</dbReference>
<sequence length="113" mass="12920">MNYTSSVLKYYIDFVENIIVEDEMLQSGSESNITEKVCEIEFKDVSFKYPNTDRYILKNISLKIKAGEHVAIVGQNGAGKTTFIKLLCHLYDNYEGKILINGKEASEYSLTEY</sequence>
<organism evidence="2">
    <name type="scientific">human gut metagenome</name>
    <dbReference type="NCBI Taxonomy" id="408170"/>
    <lineage>
        <taxon>unclassified sequences</taxon>
        <taxon>metagenomes</taxon>
        <taxon>organismal metagenomes</taxon>
    </lineage>
</organism>
<dbReference type="InterPro" id="IPR003439">
    <property type="entry name" value="ABC_transporter-like_ATP-bd"/>
</dbReference>
<dbReference type="GO" id="GO:0005524">
    <property type="term" value="F:ATP binding"/>
    <property type="evidence" value="ECO:0007669"/>
    <property type="project" value="UniProtKB-KW"/>
</dbReference>
<dbReference type="Gene3D" id="3.40.50.300">
    <property type="entry name" value="P-loop containing nucleotide triphosphate hydrolases"/>
    <property type="match status" value="1"/>
</dbReference>
<dbReference type="EMBL" id="AJWY01013435">
    <property type="protein sequence ID" value="EKC47104.1"/>
    <property type="molecule type" value="Genomic_DNA"/>
</dbReference>
<dbReference type="InterPro" id="IPR027417">
    <property type="entry name" value="P-loop_NTPase"/>
</dbReference>
<keyword evidence="2" id="KW-0547">Nucleotide-binding</keyword>
<reference evidence="2" key="1">
    <citation type="journal article" date="2013" name="Environ. Microbiol.">
        <title>Microbiota from the distal guts of lean and obese adolescents exhibit partial functional redundancy besides clear differences in community structure.</title>
        <authorList>
            <person name="Ferrer M."/>
            <person name="Ruiz A."/>
            <person name="Lanza F."/>
            <person name="Haange S.B."/>
            <person name="Oberbach A."/>
            <person name="Till H."/>
            <person name="Bargiela R."/>
            <person name="Campoy C."/>
            <person name="Segura M.T."/>
            <person name="Richter M."/>
            <person name="von Bergen M."/>
            <person name="Seifert J."/>
            <person name="Suarez A."/>
        </authorList>
    </citation>
    <scope>NUCLEOTIDE SEQUENCE</scope>
</reference>
<feature type="domain" description="ABC transporter" evidence="1">
    <location>
        <begin position="57"/>
        <end position="108"/>
    </location>
</feature>
<dbReference type="GO" id="GO:0016887">
    <property type="term" value="F:ATP hydrolysis activity"/>
    <property type="evidence" value="ECO:0007669"/>
    <property type="project" value="InterPro"/>
</dbReference>
<feature type="non-terminal residue" evidence="2">
    <location>
        <position position="113"/>
    </location>
</feature>
<dbReference type="AlphaFoldDB" id="K1RV06"/>
<evidence type="ECO:0000313" key="2">
    <source>
        <dbReference type="EMBL" id="EKC47104.1"/>
    </source>
</evidence>
<dbReference type="GO" id="GO:0015421">
    <property type="term" value="F:ABC-type oligopeptide transporter activity"/>
    <property type="evidence" value="ECO:0007669"/>
    <property type="project" value="TreeGrafter"/>
</dbReference>
<dbReference type="InterPro" id="IPR039421">
    <property type="entry name" value="Type_1_exporter"/>
</dbReference>
<dbReference type="SUPFAM" id="SSF52540">
    <property type="entry name" value="P-loop containing nucleoside triphosphate hydrolases"/>
    <property type="match status" value="1"/>
</dbReference>
<evidence type="ECO:0000259" key="1">
    <source>
        <dbReference type="Pfam" id="PF00005"/>
    </source>
</evidence>
<name>K1RV06_9ZZZZ</name>
<comment type="caution">
    <text evidence="2">The sequence shown here is derived from an EMBL/GenBank/DDBJ whole genome shotgun (WGS) entry which is preliminary data.</text>
</comment>
<dbReference type="PANTHER" id="PTHR43394:SF1">
    <property type="entry name" value="ATP-BINDING CASSETTE SUB-FAMILY B MEMBER 10, MITOCHONDRIAL"/>
    <property type="match status" value="1"/>
</dbReference>
<dbReference type="Pfam" id="PF00005">
    <property type="entry name" value="ABC_tran"/>
    <property type="match status" value="1"/>
</dbReference>
<accession>K1RV06</accession>
<gene>
    <name evidence="2" type="ORF">LEA_19541</name>
</gene>